<name>A0A4U5N3L8_STECR</name>
<dbReference type="Proteomes" id="UP000298663">
    <property type="component" value="Unassembled WGS sequence"/>
</dbReference>
<evidence type="ECO:0000313" key="1">
    <source>
        <dbReference type="EMBL" id="TKR76928.1"/>
    </source>
</evidence>
<sequence length="134" mass="15352">MTQGEELRARFYDRQETRRHTARRDVMRCTRRCTTTLLREARDRLLITMLRSQLLEFEAKRTIGGGPLKRVSVILYHLMAPFRNGEREDAYPAFVDAFVQIEPSTNCTSSLCQGNVEVPNDCRHPIASGPPLTA</sequence>
<evidence type="ECO:0000313" key="2">
    <source>
        <dbReference type="Proteomes" id="UP000298663"/>
    </source>
</evidence>
<reference evidence="1 2" key="1">
    <citation type="journal article" date="2015" name="Genome Biol.">
        <title>Comparative genomics of Steinernema reveals deeply conserved gene regulatory networks.</title>
        <authorList>
            <person name="Dillman A.R."/>
            <person name="Macchietto M."/>
            <person name="Porter C.F."/>
            <person name="Rogers A."/>
            <person name="Williams B."/>
            <person name="Antoshechkin I."/>
            <person name="Lee M.M."/>
            <person name="Goodwin Z."/>
            <person name="Lu X."/>
            <person name="Lewis E.E."/>
            <person name="Goodrich-Blair H."/>
            <person name="Stock S.P."/>
            <person name="Adams B.J."/>
            <person name="Sternberg P.W."/>
            <person name="Mortazavi A."/>
        </authorList>
    </citation>
    <scope>NUCLEOTIDE SEQUENCE [LARGE SCALE GENOMIC DNA]</scope>
    <source>
        <strain evidence="1 2">ALL</strain>
    </source>
</reference>
<accession>A0A4U5N3L8</accession>
<keyword evidence="2" id="KW-1185">Reference proteome</keyword>
<gene>
    <name evidence="1" type="ORF">L596_017993</name>
</gene>
<dbReference type="AlphaFoldDB" id="A0A4U5N3L8"/>
<dbReference type="EMBL" id="AZBU02000005">
    <property type="protein sequence ID" value="TKR76928.1"/>
    <property type="molecule type" value="Genomic_DNA"/>
</dbReference>
<reference evidence="1 2" key="2">
    <citation type="journal article" date="2019" name="G3 (Bethesda)">
        <title>Hybrid Assembly of the Genome of the Entomopathogenic Nematode Steinernema carpocapsae Identifies the X-Chromosome.</title>
        <authorList>
            <person name="Serra L."/>
            <person name="Macchietto M."/>
            <person name="Macias-Munoz A."/>
            <person name="McGill C.J."/>
            <person name="Rodriguez I.M."/>
            <person name="Rodriguez B."/>
            <person name="Murad R."/>
            <person name="Mortazavi A."/>
        </authorList>
    </citation>
    <scope>NUCLEOTIDE SEQUENCE [LARGE SCALE GENOMIC DNA]</scope>
    <source>
        <strain evidence="1 2">ALL</strain>
    </source>
</reference>
<comment type="caution">
    <text evidence="1">The sequence shown here is derived from an EMBL/GenBank/DDBJ whole genome shotgun (WGS) entry which is preliminary data.</text>
</comment>
<proteinExistence type="predicted"/>
<organism evidence="1 2">
    <name type="scientific">Steinernema carpocapsae</name>
    <name type="common">Entomopathogenic nematode</name>
    <dbReference type="NCBI Taxonomy" id="34508"/>
    <lineage>
        <taxon>Eukaryota</taxon>
        <taxon>Metazoa</taxon>
        <taxon>Ecdysozoa</taxon>
        <taxon>Nematoda</taxon>
        <taxon>Chromadorea</taxon>
        <taxon>Rhabditida</taxon>
        <taxon>Tylenchina</taxon>
        <taxon>Panagrolaimomorpha</taxon>
        <taxon>Strongyloidoidea</taxon>
        <taxon>Steinernematidae</taxon>
        <taxon>Steinernema</taxon>
    </lineage>
</organism>
<protein>
    <submittedName>
        <fullName evidence="1">Uncharacterized protein</fullName>
    </submittedName>
</protein>